<dbReference type="Gene3D" id="3.10.180.10">
    <property type="entry name" value="2,3-Dihydroxybiphenyl 1,2-Dioxygenase, domain 1"/>
    <property type="match status" value="1"/>
</dbReference>
<organism evidence="3 4">
    <name type="scientific">Rheinheimera tilapiae</name>
    <dbReference type="NCBI Taxonomy" id="875043"/>
    <lineage>
        <taxon>Bacteria</taxon>
        <taxon>Pseudomonadati</taxon>
        <taxon>Pseudomonadota</taxon>
        <taxon>Gammaproteobacteria</taxon>
        <taxon>Chromatiales</taxon>
        <taxon>Chromatiaceae</taxon>
        <taxon>Rheinheimera</taxon>
    </lineage>
</organism>
<keyword evidence="1" id="KW-0046">Antibiotic resistance</keyword>
<dbReference type="RefSeq" id="WP_377239990.1">
    <property type="nucleotide sequence ID" value="NZ_JBHLXP010000001.1"/>
</dbReference>
<dbReference type="Pfam" id="PF00903">
    <property type="entry name" value="Glyoxalase"/>
    <property type="match status" value="1"/>
</dbReference>
<sequence>MMKTPDIAIPLLPSRSMADTLRFYQKLGFDGEIVSPNGDYAIVERGSLELHFFLHTALNPAESAFGCYCRVQDVDSVYAAFCQAHLPHHGIPRITVLENKPWGMREFAVIDEDGSLLRIGQVL</sequence>
<accession>A0ABV6BAN1</accession>
<dbReference type="EMBL" id="JBHLXP010000001">
    <property type="protein sequence ID" value="MFC0047083.1"/>
    <property type="molecule type" value="Genomic_DNA"/>
</dbReference>
<dbReference type="Proteomes" id="UP001589813">
    <property type="component" value="Unassembled WGS sequence"/>
</dbReference>
<gene>
    <name evidence="3" type="ORF">ACFFJP_02120</name>
</gene>
<evidence type="ECO:0000256" key="1">
    <source>
        <dbReference type="ARBA" id="ARBA00023251"/>
    </source>
</evidence>
<dbReference type="InterPro" id="IPR000335">
    <property type="entry name" value="Bleomycin-R"/>
</dbReference>
<evidence type="ECO:0000259" key="2">
    <source>
        <dbReference type="Pfam" id="PF00903"/>
    </source>
</evidence>
<evidence type="ECO:0000313" key="4">
    <source>
        <dbReference type="Proteomes" id="UP001589813"/>
    </source>
</evidence>
<dbReference type="CDD" id="cd08349">
    <property type="entry name" value="BLMA_like"/>
    <property type="match status" value="1"/>
</dbReference>
<comment type="caution">
    <text evidence="3">The sequence shown here is derived from an EMBL/GenBank/DDBJ whole genome shotgun (WGS) entry which is preliminary data.</text>
</comment>
<dbReference type="InterPro" id="IPR029068">
    <property type="entry name" value="Glyas_Bleomycin-R_OHBP_Dase"/>
</dbReference>
<protein>
    <submittedName>
        <fullName evidence="3">Bleomycin resistance protein</fullName>
    </submittedName>
</protein>
<reference evidence="3 4" key="1">
    <citation type="submission" date="2024-09" db="EMBL/GenBank/DDBJ databases">
        <authorList>
            <person name="Sun Q."/>
            <person name="Mori K."/>
        </authorList>
    </citation>
    <scope>NUCLEOTIDE SEQUENCE [LARGE SCALE GENOMIC DNA]</scope>
    <source>
        <strain evidence="3 4">KCTC 23315</strain>
    </source>
</reference>
<dbReference type="InterPro" id="IPR004360">
    <property type="entry name" value="Glyas_Fos-R_dOase_dom"/>
</dbReference>
<keyword evidence="4" id="KW-1185">Reference proteome</keyword>
<feature type="domain" description="Glyoxalase/fosfomycin resistance/dioxygenase" evidence="2">
    <location>
        <begin position="12"/>
        <end position="118"/>
    </location>
</feature>
<evidence type="ECO:0000313" key="3">
    <source>
        <dbReference type="EMBL" id="MFC0047083.1"/>
    </source>
</evidence>
<dbReference type="SUPFAM" id="SSF54593">
    <property type="entry name" value="Glyoxalase/Bleomycin resistance protein/Dihydroxybiphenyl dioxygenase"/>
    <property type="match status" value="1"/>
</dbReference>
<name>A0ABV6BAN1_9GAMM</name>
<proteinExistence type="predicted"/>